<dbReference type="SUPFAM" id="SSF52540">
    <property type="entry name" value="P-loop containing nucleoside triphosphate hydrolases"/>
    <property type="match status" value="2"/>
</dbReference>
<organism evidence="3 4">
    <name type="scientific">Bifidobacterium animalis subsp. animalis MCC 0483</name>
    <dbReference type="NCBI Taxonomy" id="1365955"/>
    <lineage>
        <taxon>Bacteria</taxon>
        <taxon>Bacillati</taxon>
        <taxon>Actinomycetota</taxon>
        <taxon>Actinomycetes</taxon>
        <taxon>Bifidobacteriales</taxon>
        <taxon>Bifidobacteriaceae</taxon>
        <taxon>Bifidobacterium</taxon>
    </lineage>
</organism>
<dbReference type="Pfam" id="PF00176">
    <property type="entry name" value="SNF2-rel_dom"/>
    <property type="match status" value="1"/>
</dbReference>
<dbReference type="Proteomes" id="UP000037239">
    <property type="component" value="Unassembled WGS sequence"/>
</dbReference>
<dbReference type="PROSITE" id="PS51192">
    <property type="entry name" value="HELICASE_ATP_BIND_1"/>
    <property type="match status" value="1"/>
</dbReference>
<evidence type="ECO:0000256" key="1">
    <source>
        <dbReference type="SAM" id="MobiDB-lite"/>
    </source>
</evidence>
<proteinExistence type="predicted"/>
<feature type="region of interest" description="Disordered" evidence="1">
    <location>
        <begin position="151"/>
        <end position="172"/>
    </location>
</feature>
<dbReference type="RefSeq" id="WP_052826563.1">
    <property type="nucleotide sequence ID" value="NZ_AWFK01000012.1"/>
</dbReference>
<dbReference type="InterPro" id="IPR014001">
    <property type="entry name" value="Helicase_ATP-bd"/>
</dbReference>
<dbReference type="GO" id="GO:0005524">
    <property type="term" value="F:ATP binding"/>
    <property type="evidence" value="ECO:0007669"/>
    <property type="project" value="InterPro"/>
</dbReference>
<evidence type="ECO:0000313" key="4">
    <source>
        <dbReference type="Proteomes" id="UP000037239"/>
    </source>
</evidence>
<gene>
    <name evidence="3" type="ORF">BAAM0483_07610</name>
</gene>
<sequence length="472" mass="53469">MTVKATLHDYQAQAVRFALHTLPVYGGCGLFLDMGLGKTLTTIAILDIIHRLHPEQRFLIVAPKTVAVNTWPAELAKWEHTLDWAVAAGEKPDAKQRETALAAQATVTIINQDNLGWLDTTLTEWPWDGIVLDELSGYKNANSKRFRILRRRKQDRTRPERGRGKGQPTGWILGLTGTPAAKGLIDLWPQCALLDDTHRLGRTITAYRSTYFTPGRHHGHVVYEWKPRPDAFTRIMGTISPYCLTMLAKDQLPDLPQVIMQDHHVTMPAGTRQAYRRFCKDKYEELTDTHVTAVNAGVLTGKLSQFTAGCLYPDMDAPNRTPIRYDQAKMSVVNRIIAEAQGNPVLVFYQYKDELARLRETYGTDVHTPDEPDIVRRWDAGEIPILAAHPLSARYGLNLQHAGHIIIWMSLPWSVEDWQQANARLNRQGQTRPVQIHRIIEPDTIDERKLAVLEQRAMLQDAVMAELKHAAE</sequence>
<dbReference type="PANTHER" id="PTHR10799">
    <property type="entry name" value="SNF2/RAD54 HELICASE FAMILY"/>
    <property type="match status" value="1"/>
</dbReference>
<dbReference type="InterPro" id="IPR038718">
    <property type="entry name" value="SNF2-like_sf"/>
</dbReference>
<dbReference type="InterPro" id="IPR000330">
    <property type="entry name" value="SNF2_N"/>
</dbReference>
<dbReference type="Gene3D" id="3.40.50.300">
    <property type="entry name" value="P-loop containing nucleotide triphosphate hydrolases"/>
    <property type="match status" value="1"/>
</dbReference>
<name>A0AB34T888_9BIFI</name>
<dbReference type="Gene3D" id="3.40.50.10810">
    <property type="entry name" value="Tandem AAA-ATPase domain"/>
    <property type="match status" value="1"/>
</dbReference>
<dbReference type="SMART" id="SM00487">
    <property type="entry name" value="DEXDc"/>
    <property type="match status" value="1"/>
</dbReference>
<feature type="domain" description="Helicase ATP-binding" evidence="2">
    <location>
        <begin position="19"/>
        <end position="197"/>
    </location>
</feature>
<reference evidence="3 4" key="1">
    <citation type="journal article" date="2015" name="Int J Genomics">
        <title>Comparative Genomics Revealed Genetic Diversity and Species/Strain-Level Differences in Carbohydrate Metabolism of Three Probiotic Bifidobacterial Species.</title>
        <authorList>
            <person name="Odamaki T."/>
            <person name="Horigome A."/>
            <person name="Sugahara H."/>
            <person name="Hashikura N."/>
            <person name="Minami J."/>
            <person name="Xiao J.Z."/>
            <person name="Abe F."/>
        </authorList>
    </citation>
    <scope>NUCLEOTIDE SEQUENCE [LARGE SCALE GENOMIC DNA]</scope>
    <source>
        <strain evidence="3 4">MCC 0483</strain>
    </source>
</reference>
<accession>A0AB34T888</accession>
<protein>
    <recommendedName>
        <fullName evidence="2">Helicase ATP-binding domain-containing protein</fullName>
    </recommendedName>
</protein>
<dbReference type="InterPro" id="IPR027417">
    <property type="entry name" value="P-loop_NTPase"/>
</dbReference>
<evidence type="ECO:0000313" key="3">
    <source>
        <dbReference type="EMBL" id="KOA48764.1"/>
    </source>
</evidence>
<comment type="caution">
    <text evidence="3">The sequence shown here is derived from an EMBL/GenBank/DDBJ whole genome shotgun (WGS) entry which is preliminary data.</text>
</comment>
<dbReference type="EMBL" id="AWFK01000012">
    <property type="protein sequence ID" value="KOA48764.1"/>
    <property type="molecule type" value="Genomic_DNA"/>
</dbReference>
<evidence type="ECO:0000259" key="2">
    <source>
        <dbReference type="PROSITE" id="PS51192"/>
    </source>
</evidence>
<dbReference type="AlphaFoldDB" id="A0AB34T888"/>